<reference evidence="3" key="1">
    <citation type="submission" date="2016-10" db="EMBL/GenBank/DDBJ databases">
        <authorList>
            <person name="Varghese N."/>
            <person name="Submissions S."/>
        </authorList>
    </citation>
    <scope>NUCLEOTIDE SEQUENCE [LARGE SCALE GENOMIC DNA]</scope>
    <source>
        <strain evidence="3">DSM 44437</strain>
    </source>
</reference>
<feature type="region of interest" description="Disordered" evidence="1">
    <location>
        <begin position="23"/>
        <end position="65"/>
    </location>
</feature>
<protein>
    <submittedName>
        <fullName evidence="2">Uncharacterized protein</fullName>
    </submittedName>
</protein>
<proteinExistence type="predicted"/>
<evidence type="ECO:0000313" key="3">
    <source>
        <dbReference type="Proteomes" id="UP000199503"/>
    </source>
</evidence>
<organism evidence="2 3">
    <name type="scientific">Lentzea albida</name>
    <dbReference type="NCBI Taxonomy" id="65499"/>
    <lineage>
        <taxon>Bacteria</taxon>
        <taxon>Bacillati</taxon>
        <taxon>Actinomycetota</taxon>
        <taxon>Actinomycetes</taxon>
        <taxon>Pseudonocardiales</taxon>
        <taxon>Pseudonocardiaceae</taxon>
        <taxon>Lentzea</taxon>
    </lineage>
</organism>
<dbReference type="AlphaFoldDB" id="A0A1H9PVA0"/>
<evidence type="ECO:0000313" key="2">
    <source>
        <dbReference type="EMBL" id="SER52102.1"/>
    </source>
</evidence>
<accession>A0A1H9PVA0</accession>
<sequence>MDGDTVSPSGIDPRLLLRCAAEQQKGPRSVLQGEPAAELTSGDRSSRTPVTTAAPPERSVPPSPC</sequence>
<dbReference type="Proteomes" id="UP000199503">
    <property type="component" value="Unassembled WGS sequence"/>
</dbReference>
<name>A0A1H9PVA0_9PSEU</name>
<keyword evidence="3" id="KW-1185">Reference proteome</keyword>
<gene>
    <name evidence="2" type="ORF">SAMN04488000_109275</name>
</gene>
<dbReference type="EMBL" id="FOFV01000009">
    <property type="protein sequence ID" value="SER52102.1"/>
    <property type="molecule type" value="Genomic_DNA"/>
</dbReference>
<evidence type="ECO:0000256" key="1">
    <source>
        <dbReference type="SAM" id="MobiDB-lite"/>
    </source>
</evidence>